<dbReference type="OrthoDB" id="8566581at2"/>
<organism evidence="2 3">
    <name type="scientific">Polynucleobacter wuianus</name>
    <dbReference type="NCBI Taxonomy" id="1743168"/>
    <lineage>
        <taxon>Bacteria</taxon>
        <taxon>Pseudomonadati</taxon>
        <taxon>Pseudomonadota</taxon>
        <taxon>Betaproteobacteria</taxon>
        <taxon>Burkholderiales</taxon>
        <taxon>Burkholderiaceae</taxon>
        <taxon>Polynucleobacter</taxon>
    </lineage>
</organism>
<accession>A0A191UI41</accession>
<evidence type="ECO:0000313" key="3">
    <source>
        <dbReference type="Proteomes" id="UP000078463"/>
    </source>
</evidence>
<dbReference type="AlphaFoldDB" id="A0A191UI41"/>
<keyword evidence="3" id="KW-1185">Reference proteome</keyword>
<dbReference type="STRING" id="1743168.A8O14_11020"/>
<name>A0A191UI41_9BURK</name>
<dbReference type="EMBL" id="CP015922">
    <property type="protein sequence ID" value="ANJ00561.1"/>
    <property type="molecule type" value="Genomic_DNA"/>
</dbReference>
<dbReference type="NCBIfam" id="NF043076">
    <property type="entry name" value="PHA_gran_PhaM"/>
    <property type="match status" value="1"/>
</dbReference>
<gene>
    <name evidence="2" type="ORF">A8O14_11020</name>
</gene>
<dbReference type="InterPro" id="IPR050026">
    <property type="entry name" value="PHA_gran_PhaM_N"/>
</dbReference>
<dbReference type="Proteomes" id="UP000078463">
    <property type="component" value="Chromosome"/>
</dbReference>
<protein>
    <submittedName>
        <fullName evidence="2">Uncharacterized protein</fullName>
    </submittedName>
</protein>
<dbReference type="RefSeq" id="WP_068949555.1">
    <property type="nucleotide sequence ID" value="NZ_CP015922.1"/>
</dbReference>
<evidence type="ECO:0000313" key="2">
    <source>
        <dbReference type="EMBL" id="ANJ00561.1"/>
    </source>
</evidence>
<feature type="compositionally biased region" description="Basic residues" evidence="1">
    <location>
        <begin position="123"/>
        <end position="134"/>
    </location>
</feature>
<sequence length="151" mass="16233">MFGTIPEFNQSLEMFKTMWGQGAAGQAGQFPFTTDASKAASGFGSAFPGMDIEELEKRIKDLKSVENWLNLNLNILKSTIQGLEVQHATMMALKSFGDAVSAAGAAATAPKEESSSQTSSVKAKPRKTAKRRPRKAGDPTYLDEVGNSDEQ</sequence>
<evidence type="ECO:0000256" key="1">
    <source>
        <dbReference type="SAM" id="MobiDB-lite"/>
    </source>
</evidence>
<reference evidence="3" key="1">
    <citation type="submission" date="2016-05" db="EMBL/GenBank/DDBJ databases">
        <title>Polynucleobacter sp. QLW-P1FAT50C-4 genome.</title>
        <authorList>
            <person name="Hahn M.W."/>
        </authorList>
    </citation>
    <scope>NUCLEOTIDE SEQUENCE [LARGE SCALE GENOMIC DNA]</scope>
    <source>
        <strain evidence="3">QLW-P1FAT50C-4</strain>
    </source>
</reference>
<dbReference type="KEGG" id="pwu:A8O14_11020"/>
<proteinExistence type="predicted"/>
<feature type="region of interest" description="Disordered" evidence="1">
    <location>
        <begin position="103"/>
        <end position="151"/>
    </location>
</feature>